<dbReference type="EMBL" id="ABJL02000008">
    <property type="protein sequence ID" value="EDV05693.1"/>
    <property type="molecule type" value="Genomic_DNA"/>
</dbReference>
<protein>
    <submittedName>
        <fullName evidence="3">Uncharacterized protein</fullName>
    </submittedName>
</protein>
<evidence type="ECO:0000313" key="4">
    <source>
        <dbReference type="Proteomes" id="UP000004596"/>
    </source>
</evidence>
<feature type="compositionally biased region" description="Low complexity" evidence="1">
    <location>
        <begin position="67"/>
        <end position="89"/>
    </location>
</feature>
<feature type="region of interest" description="Disordered" evidence="1">
    <location>
        <begin position="28"/>
        <end position="89"/>
    </location>
</feature>
<accession>B3CIE3</accession>
<name>B3CIE3_9BACE</name>
<feature type="signal peptide" evidence="2">
    <location>
        <begin position="1"/>
        <end position="25"/>
    </location>
</feature>
<dbReference type="STRING" id="471870.BACINT_04841"/>
<dbReference type="AlphaFoldDB" id="B3CIE3"/>
<keyword evidence="2" id="KW-0732">Signal</keyword>
<reference evidence="3 4" key="1">
    <citation type="submission" date="2008-04" db="EMBL/GenBank/DDBJ databases">
        <title>Draft genome sequence of Bacteroides intestinalis (DSM 17393).</title>
        <authorList>
            <person name="Sudarsanam P."/>
            <person name="Ley R."/>
            <person name="Guruge J."/>
            <person name="Turnbaugh P.J."/>
            <person name="Mahowald M."/>
            <person name="Liep D."/>
            <person name="Gordon J."/>
        </authorList>
    </citation>
    <scope>NUCLEOTIDE SEQUENCE [LARGE SCALE GENOMIC DNA]</scope>
    <source>
        <strain evidence="3 4">DSM 17393</strain>
    </source>
</reference>
<dbReference type="Proteomes" id="UP000004596">
    <property type="component" value="Unassembled WGS sequence"/>
</dbReference>
<gene>
    <name evidence="3" type="ORF">BACINT_04841</name>
</gene>
<organism evidence="3 4">
    <name type="scientific">Bacteroides intestinalis DSM 17393</name>
    <dbReference type="NCBI Taxonomy" id="471870"/>
    <lineage>
        <taxon>Bacteria</taxon>
        <taxon>Pseudomonadati</taxon>
        <taxon>Bacteroidota</taxon>
        <taxon>Bacteroidia</taxon>
        <taxon>Bacteroidales</taxon>
        <taxon>Bacteroidaceae</taxon>
        <taxon>Bacteroides</taxon>
    </lineage>
</organism>
<sequence>MIMKKLVLVAALFMFVCGGSFVANAQDPVKTQQQQPATGNTEEPKTAEPAKEEPKTEEPKAEEPKAEQPAANAPANGTPATETPAQPAE</sequence>
<feature type="chain" id="PRO_5002785635" evidence="2">
    <location>
        <begin position="26"/>
        <end position="89"/>
    </location>
</feature>
<evidence type="ECO:0000256" key="1">
    <source>
        <dbReference type="SAM" id="MobiDB-lite"/>
    </source>
</evidence>
<evidence type="ECO:0000256" key="2">
    <source>
        <dbReference type="SAM" id="SignalP"/>
    </source>
</evidence>
<reference evidence="3 4" key="2">
    <citation type="submission" date="2008-04" db="EMBL/GenBank/DDBJ databases">
        <authorList>
            <person name="Fulton L."/>
            <person name="Clifton S."/>
            <person name="Fulton B."/>
            <person name="Xu J."/>
            <person name="Minx P."/>
            <person name="Pepin K.H."/>
            <person name="Johnson M."/>
            <person name="Thiruvilangam P."/>
            <person name="Bhonagiri V."/>
            <person name="Nash W.E."/>
            <person name="Mardis E.R."/>
            <person name="Wilson R.K."/>
        </authorList>
    </citation>
    <scope>NUCLEOTIDE SEQUENCE [LARGE SCALE GENOMIC DNA]</scope>
    <source>
        <strain evidence="3 4">DSM 17393</strain>
    </source>
</reference>
<feature type="compositionally biased region" description="Basic and acidic residues" evidence="1">
    <location>
        <begin position="42"/>
        <end position="66"/>
    </location>
</feature>
<proteinExistence type="predicted"/>
<dbReference type="eggNOG" id="ENOG50315CD">
    <property type="taxonomic scope" value="Bacteria"/>
</dbReference>
<evidence type="ECO:0000313" key="3">
    <source>
        <dbReference type="EMBL" id="EDV05693.1"/>
    </source>
</evidence>
<comment type="caution">
    <text evidence="3">The sequence shown here is derived from an EMBL/GenBank/DDBJ whole genome shotgun (WGS) entry which is preliminary data.</text>
</comment>
<feature type="compositionally biased region" description="Polar residues" evidence="1">
    <location>
        <begin position="29"/>
        <end position="40"/>
    </location>
</feature>